<organism evidence="2 3">
    <name type="scientific">Tessaracoccus defluvii</name>
    <dbReference type="NCBI Taxonomy" id="1285901"/>
    <lineage>
        <taxon>Bacteria</taxon>
        <taxon>Bacillati</taxon>
        <taxon>Actinomycetota</taxon>
        <taxon>Actinomycetes</taxon>
        <taxon>Propionibacteriales</taxon>
        <taxon>Propionibacteriaceae</taxon>
        <taxon>Tessaracoccus</taxon>
    </lineage>
</organism>
<dbReference type="Proteomes" id="UP000516117">
    <property type="component" value="Chromosome"/>
</dbReference>
<proteinExistence type="predicted"/>
<sequence length="151" mass="15681">MEIKDALSDFVAVESELAAAELKPAAKAAGMGTAFFAGAAVFAFHALWMLVILVALAVGLLLHSLTPMGPWGSFTLGFLVSVVFSLLVAAVLVTFGLGKFKQVKKPEATIAEAKATLDAVVDAVVARPADKAVVVAPEATEAQLRRTFGPQ</sequence>
<dbReference type="AlphaFoldDB" id="A0A7H0H5T5"/>
<dbReference type="InterPro" id="IPR009937">
    <property type="entry name" value="Phage_holin_3_6"/>
</dbReference>
<dbReference type="Pfam" id="PF07332">
    <property type="entry name" value="Phage_holin_3_6"/>
    <property type="match status" value="1"/>
</dbReference>
<reference evidence="2 3" key="1">
    <citation type="submission" date="2020-08" db="EMBL/GenBank/DDBJ databases">
        <title>Genome sequence of Tessaracoccus defluvii JCM 17540T.</title>
        <authorList>
            <person name="Hyun D.-W."/>
            <person name="Bae J.-W."/>
        </authorList>
    </citation>
    <scope>NUCLEOTIDE SEQUENCE [LARGE SCALE GENOMIC DNA]</scope>
    <source>
        <strain evidence="2 3">JCM 17540</strain>
    </source>
</reference>
<evidence type="ECO:0000256" key="1">
    <source>
        <dbReference type="SAM" id="Phobius"/>
    </source>
</evidence>
<dbReference type="EMBL" id="CP060789">
    <property type="protein sequence ID" value="QNP55901.1"/>
    <property type="molecule type" value="Genomic_DNA"/>
</dbReference>
<feature type="transmembrane region" description="Helical" evidence="1">
    <location>
        <begin position="74"/>
        <end position="97"/>
    </location>
</feature>
<keyword evidence="1" id="KW-0472">Membrane</keyword>
<feature type="transmembrane region" description="Helical" evidence="1">
    <location>
        <begin position="33"/>
        <end position="62"/>
    </location>
</feature>
<keyword evidence="3" id="KW-1185">Reference proteome</keyword>
<name>A0A7H0H5T5_9ACTN</name>
<dbReference type="RefSeq" id="WP_187721021.1">
    <property type="nucleotide sequence ID" value="NZ_CP060789.1"/>
</dbReference>
<evidence type="ECO:0000313" key="3">
    <source>
        <dbReference type="Proteomes" id="UP000516117"/>
    </source>
</evidence>
<gene>
    <name evidence="2" type="ORF">H9L22_17685</name>
</gene>
<accession>A0A7H0H5T5</accession>
<evidence type="ECO:0000313" key="2">
    <source>
        <dbReference type="EMBL" id="QNP55901.1"/>
    </source>
</evidence>
<keyword evidence="1" id="KW-1133">Transmembrane helix</keyword>
<dbReference type="KEGG" id="tdf:H9L22_17685"/>
<protein>
    <submittedName>
        <fullName evidence="2">Phage holin family protein</fullName>
    </submittedName>
</protein>
<keyword evidence="1" id="KW-0812">Transmembrane</keyword>